<name>A0A6J8B5M5_MYTCO</name>
<feature type="repeat" description="ANK" evidence="3">
    <location>
        <begin position="906"/>
        <end position="938"/>
    </location>
</feature>
<feature type="repeat" description="ANK" evidence="3">
    <location>
        <begin position="639"/>
        <end position="671"/>
    </location>
</feature>
<dbReference type="SMART" id="SM00248">
    <property type="entry name" value="ANK"/>
    <property type="match status" value="11"/>
</dbReference>
<dbReference type="InterPro" id="IPR049050">
    <property type="entry name" value="nSTAND3"/>
</dbReference>
<feature type="repeat" description="ANK" evidence="3">
    <location>
        <begin position="806"/>
        <end position="834"/>
    </location>
</feature>
<keyword evidence="8" id="KW-1185">Reference proteome</keyword>
<dbReference type="Proteomes" id="UP000507470">
    <property type="component" value="Unassembled WGS sequence"/>
</dbReference>
<proteinExistence type="predicted"/>
<dbReference type="InterPro" id="IPR041249">
    <property type="entry name" value="HEPN_DZIP3"/>
</dbReference>
<dbReference type="Gene3D" id="1.25.40.20">
    <property type="entry name" value="Ankyrin repeat-containing domain"/>
    <property type="match status" value="2"/>
</dbReference>
<dbReference type="EMBL" id="CACVKT020002320">
    <property type="protein sequence ID" value="CAC5377337.1"/>
    <property type="molecule type" value="Genomic_DNA"/>
</dbReference>
<feature type="repeat" description="ANK" evidence="3">
    <location>
        <begin position="705"/>
        <end position="737"/>
    </location>
</feature>
<feature type="repeat" description="ANK" evidence="3">
    <location>
        <begin position="839"/>
        <end position="871"/>
    </location>
</feature>
<dbReference type="InterPro" id="IPR027417">
    <property type="entry name" value="P-loop_NTPase"/>
</dbReference>
<dbReference type="Pfam" id="PF12796">
    <property type="entry name" value="Ank_2"/>
    <property type="match status" value="3"/>
</dbReference>
<keyword evidence="1" id="KW-0677">Repeat</keyword>
<dbReference type="Pfam" id="PF18738">
    <property type="entry name" value="HEPN_DZIP3"/>
    <property type="match status" value="1"/>
</dbReference>
<evidence type="ECO:0000259" key="5">
    <source>
        <dbReference type="Pfam" id="PF18738"/>
    </source>
</evidence>
<evidence type="ECO:0000259" key="6">
    <source>
        <dbReference type="Pfam" id="PF20720"/>
    </source>
</evidence>
<gene>
    <name evidence="7" type="ORF">MCOR_13657</name>
</gene>
<sequence>MFPDILQELMKIKEPPNRLAHDVNNNWYLSNKLRPDEWLLINNVTTKGYADFDIPFIYKLVRNLKLLLPPTQGWDHSNAPCSNEITAGDDLERIRRLRNEILHRGNAQVNDTELSQFFTQFKDIAGRFETYLGKQTGDFVDKFIDLETCCIDEETRNMYIKRLDGLRKNDEDCKKRLNALEEDVDALKETSFQLIHTKLEELALAKDEVIPKNILEQFERRLEQWKVEDQMFVSTGAEKHLMKYIFTESCVTIVGNSGTGKSFLSRHVALKMMDQGYIIIPCDSPGDVRQWFKHGRNTLFIFDDVCGHKCCKILSTCRQEVYRDEQFNSLCIFKRCIIDLSSQEFRLNSAEQSALADMYFHENTDKVKELSEKYDFFPLLCSLYRKQILQKHVNLRSFFSNPFGVFKGELNNLYLEGDDGKMKYCCLVLCVMLNNSLTEENVSSKGKEIEAVIKSLLHKCELNKGINIERLSKSLATLEGTYVTRERGTYKIIHDKLFDFLAKYFGDKLQPLLIGHANTCFISERFIWKTSENLNTDIEFTIRIHDSQINRYIERLLKDWASGSVRSVFGNRNMRSPAFTEKFISCINKLEYSKQEELALTKDTTSKDIALAECCYYGFVDLVKWLISRNSDINYCTEDGYFPLLWASQEGQVDVVKELLQHSADVNQCDNNDVSPLYIASEEGHVDVVKELLQHSADINKCCDEGESPLLKASQNGHVNVVKELLLHSADVNKCSDAGESPLWMASQEGHYTVFKALLRNSAHVNICNNEGESSLWIASQNGHLNIVNELLHIKDLANVNKSSNDGGSPLWIASLKGHINIVKVLLQHSANVNRCFNRNVSPLLIASQNGHVNVVKELLQHSAKINKCMNDGSTPLIRASHSNRIGVVKTLLRRGDVDINFCDKNGRSALYCASHQGHVYVIKELLKHSADTNKCDFRGVSPLRIARRNGHVNVINELLHYSAKANKFNTDHCTRHKTNREASFSNCKSDYILY</sequence>
<evidence type="ECO:0000256" key="4">
    <source>
        <dbReference type="SAM" id="Coils"/>
    </source>
</evidence>
<dbReference type="SUPFAM" id="SSF52540">
    <property type="entry name" value="P-loop containing nucleoside triphosphate hydrolases"/>
    <property type="match status" value="2"/>
</dbReference>
<dbReference type="OrthoDB" id="539213at2759"/>
<evidence type="ECO:0000313" key="7">
    <source>
        <dbReference type="EMBL" id="CAC5377337.1"/>
    </source>
</evidence>
<feature type="repeat" description="ANK" evidence="3">
    <location>
        <begin position="738"/>
        <end position="770"/>
    </location>
</feature>
<feature type="repeat" description="ANK" evidence="3">
    <location>
        <begin position="872"/>
        <end position="896"/>
    </location>
</feature>
<dbReference type="InterPro" id="IPR036770">
    <property type="entry name" value="Ankyrin_rpt-contain_sf"/>
</dbReference>
<dbReference type="PROSITE" id="PS50088">
    <property type="entry name" value="ANK_REPEAT"/>
    <property type="match status" value="9"/>
</dbReference>
<feature type="domain" description="Novel STAND NTPase 3" evidence="6">
    <location>
        <begin position="232"/>
        <end position="393"/>
    </location>
</feature>
<evidence type="ECO:0000256" key="1">
    <source>
        <dbReference type="ARBA" id="ARBA00022737"/>
    </source>
</evidence>
<dbReference type="Pfam" id="PF00023">
    <property type="entry name" value="Ank"/>
    <property type="match status" value="2"/>
</dbReference>
<feature type="repeat" description="ANK" evidence="3">
    <location>
        <begin position="939"/>
        <end position="971"/>
    </location>
</feature>
<dbReference type="Pfam" id="PF20720">
    <property type="entry name" value="nSTAND3"/>
    <property type="match status" value="1"/>
</dbReference>
<dbReference type="AlphaFoldDB" id="A0A6J8B5M5"/>
<evidence type="ECO:0000313" key="8">
    <source>
        <dbReference type="Proteomes" id="UP000507470"/>
    </source>
</evidence>
<dbReference type="PANTHER" id="PTHR24171">
    <property type="entry name" value="ANKYRIN REPEAT DOMAIN-CONTAINING PROTEIN 39-RELATED"/>
    <property type="match status" value="1"/>
</dbReference>
<evidence type="ECO:0000256" key="3">
    <source>
        <dbReference type="PROSITE-ProRule" id="PRU00023"/>
    </source>
</evidence>
<feature type="domain" description="DZIP3-like HEPN" evidence="5">
    <location>
        <begin position="48"/>
        <end position="157"/>
    </location>
</feature>
<protein>
    <submittedName>
        <fullName evidence="7">Uncharacterized protein</fullName>
    </submittedName>
</protein>
<feature type="coiled-coil region" evidence="4">
    <location>
        <begin position="163"/>
        <end position="190"/>
    </location>
</feature>
<organism evidence="7 8">
    <name type="scientific">Mytilus coruscus</name>
    <name type="common">Sea mussel</name>
    <dbReference type="NCBI Taxonomy" id="42192"/>
    <lineage>
        <taxon>Eukaryota</taxon>
        <taxon>Metazoa</taxon>
        <taxon>Spiralia</taxon>
        <taxon>Lophotrochozoa</taxon>
        <taxon>Mollusca</taxon>
        <taxon>Bivalvia</taxon>
        <taxon>Autobranchia</taxon>
        <taxon>Pteriomorphia</taxon>
        <taxon>Mytilida</taxon>
        <taxon>Mytiloidea</taxon>
        <taxon>Mytilidae</taxon>
        <taxon>Mytilinae</taxon>
        <taxon>Mytilus</taxon>
    </lineage>
</organism>
<dbReference type="PANTHER" id="PTHR24171:SF9">
    <property type="entry name" value="ANKYRIN REPEAT DOMAIN-CONTAINING PROTEIN 39"/>
    <property type="match status" value="1"/>
</dbReference>
<reference evidence="7 8" key="1">
    <citation type="submission" date="2020-06" db="EMBL/GenBank/DDBJ databases">
        <authorList>
            <person name="Li R."/>
            <person name="Bekaert M."/>
        </authorList>
    </citation>
    <scope>NUCLEOTIDE SEQUENCE [LARGE SCALE GENOMIC DNA]</scope>
    <source>
        <strain evidence="8">wild</strain>
    </source>
</reference>
<dbReference type="SUPFAM" id="SSF48403">
    <property type="entry name" value="Ankyrin repeat"/>
    <property type="match status" value="1"/>
</dbReference>
<keyword evidence="4" id="KW-0175">Coiled coil</keyword>
<keyword evidence="2 3" id="KW-0040">ANK repeat</keyword>
<feature type="repeat" description="ANK" evidence="3">
    <location>
        <begin position="672"/>
        <end position="700"/>
    </location>
</feature>
<evidence type="ECO:0000256" key="2">
    <source>
        <dbReference type="ARBA" id="ARBA00023043"/>
    </source>
</evidence>
<dbReference type="PROSITE" id="PS50297">
    <property type="entry name" value="ANK_REP_REGION"/>
    <property type="match status" value="9"/>
</dbReference>
<dbReference type="InterPro" id="IPR002110">
    <property type="entry name" value="Ankyrin_rpt"/>
</dbReference>
<accession>A0A6J8B5M5</accession>